<sequence>MDQNSATPAAADESRATGVKTIGPVVWLLIFAWGFLTPTLAMYAVGYSHGNYLISVLVFVLILGATIVFFLPKGSLFISNKAVGLAARIALSAGLVALLVVKGLPVWAVVYGVLAVALLVAVRRIPATLAAPAASE</sequence>
<dbReference type="AlphaFoldDB" id="A0A7Y9ZEU4"/>
<feature type="transmembrane region" description="Helical" evidence="1">
    <location>
        <begin position="83"/>
        <end position="100"/>
    </location>
</feature>
<feature type="transmembrane region" description="Helical" evidence="1">
    <location>
        <begin position="52"/>
        <end position="71"/>
    </location>
</feature>
<feature type="transmembrane region" description="Helical" evidence="1">
    <location>
        <begin position="25"/>
        <end position="46"/>
    </location>
</feature>
<evidence type="ECO:0000256" key="1">
    <source>
        <dbReference type="SAM" id="Phobius"/>
    </source>
</evidence>
<name>A0A7Y9ZEU4_9MICO</name>
<keyword evidence="1" id="KW-0472">Membrane</keyword>
<dbReference type="Proteomes" id="UP000547973">
    <property type="component" value="Unassembled WGS sequence"/>
</dbReference>
<organism evidence="2 3">
    <name type="scientific">Demequina lutea</name>
    <dbReference type="NCBI Taxonomy" id="431489"/>
    <lineage>
        <taxon>Bacteria</taxon>
        <taxon>Bacillati</taxon>
        <taxon>Actinomycetota</taxon>
        <taxon>Actinomycetes</taxon>
        <taxon>Micrococcales</taxon>
        <taxon>Demequinaceae</taxon>
        <taxon>Demequina</taxon>
    </lineage>
</organism>
<keyword evidence="1" id="KW-0812">Transmembrane</keyword>
<feature type="transmembrane region" description="Helical" evidence="1">
    <location>
        <begin position="106"/>
        <end position="122"/>
    </location>
</feature>
<protein>
    <submittedName>
        <fullName evidence="2">Uncharacterized protein</fullName>
    </submittedName>
</protein>
<reference evidence="2 3" key="1">
    <citation type="submission" date="2020-07" db="EMBL/GenBank/DDBJ databases">
        <title>Sequencing the genomes of 1000 actinobacteria strains.</title>
        <authorList>
            <person name="Klenk H.-P."/>
        </authorList>
    </citation>
    <scope>NUCLEOTIDE SEQUENCE [LARGE SCALE GENOMIC DNA]</scope>
    <source>
        <strain evidence="2 3">DSM 19970</strain>
    </source>
</reference>
<proteinExistence type="predicted"/>
<dbReference type="RefSeq" id="WP_062075135.1">
    <property type="nucleotide sequence ID" value="NZ_BBRC01000006.1"/>
</dbReference>
<evidence type="ECO:0000313" key="3">
    <source>
        <dbReference type="Proteomes" id="UP000547973"/>
    </source>
</evidence>
<gene>
    <name evidence="2" type="ORF">BKA03_002789</name>
</gene>
<evidence type="ECO:0000313" key="2">
    <source>
        <dbReference type="EMBL" id="NYI42670.1"/>
    </source>
</evidence>
<comment type="caution">
    <text evidence="2">The sequence shown here is derived from an EMBL/GenBank/DDBJ whole genome shotgun (WGS) entry which is preliminary data.</text>
</comment>
<dbReference type="EMBL" id="JACBZO010000001">
    <property type="protein sequence ID" value="NYI42670.1"/>
    <property type="molecule type" value="Genomic_DNA"/>
</dbReference>
<accession>A0A7Y9ZEU4</accession>
<keyword evidence="3" id="KW-1185">Reference proteome</keyword>
<keyword evidence="1" id="KW-1133">Transmembrane helix</keyword>